<protein>
    <recommendedName>
        <fullName evidence="3">Type I restriction enzyme R protein N-terminal domain-containing protein</fullName>
    </recommendedName>
</protein>
<dbReference type="RefSeq" id="WP_324715283.1">
    <property type="nucleotide sequence ID" value="NZ_CP141615.1"/>
</dbReference>
<gene>
    <name evidence="1" type="ORF">U7230_07775</name>
</gene>
<proteinExistence type="predicted"/>
<accession>A0ABZ1BU52</accession>
<keyword evidence="2" id="KW-1185">Reference proteome</keyword>
<organism evidence="1 2">
    <name type="scientific">Carboxydichorda subterranea</name>
    <dbReference type="NCBI Taxonomy" id="3109565"/>
    <lineage>
        <taxon>Bacteria</taxon>
        <taxon>Bacillati</taxon>
        <taxon>Bacillota</taxon>
        <taxon>Limnochordia</taxon>
        <taxon>Limnochordales</taxon>
        <taxon>Geochordaceae</taxon>
        <taxon>Carboxydichorda</taxon>
    </lineage>
</organism>
<sequence>MALSYRLHDIVVYDKYGQAVAIVEVKSRRDISDAVASELAARLWDTPTALPPSVQYVLLLTPSRGYLWQVSGNRVNWHDRISFPMEQIVARYGGLKTQPGLLHLSLAYLVNRWLSDLVLGRDEQDPDLRAALRRSGFVDAIAGGDVRLEQMTKAE</sequence>
<evidence type="ECO:0000313" key="1">
    <source>
        <dbReference type="EMBL" id="WRP16010.1"/>
    </source>
</evidence>
<name>A0ABZ1BU52_9FIRM</name>
<evidence type="ECO:0000313" key="2">
    <source>
        <dbReference type="Proteomes" id="UP001332192"/>
    </source>
</evidence>
<evidence type="ECO:0008006" key="3">
    <source>
        <dbReference type="Google" id="ProtNLM"/>
    </source>
</evidence>
<dbReference type="EMBL" id="CP141615">
    <property type="protein sequence ID" value="WRP16010.1"/>
    <property type="molecule type" value="Genomic_DNA"/>
</dbReference>
<reference evidence="1 2" key="1">
    <citation type="journal article" date="2024" name="Front. Microbiol.">
        <title>Novel thermophilic genera Geochorda gen. nov. and Carboxydochorda gen. nov. from the deep terrestrial subsurface reveal the ecophysiological diversity in the class Limnochordia.</title>
        <authorList>
            <person name="Karnachuk O.V."/>
            <person name="Lukina A.P."/>
            <person name="Avakyan M.R."/>
            <person name="Kadnikov V.V."/>
            <person name="Begmatov S."/>
            <person name="Beletsky A.V."/>
            <person name="Vlasova K.G."/>
            <person name="Novikov A.A."/>
            <person name="Shcherbakova V.A."/>
            <person name="Mardanov A.V."/>
            <person name="Ravin N.V."/>
        </authorList>
    </citation>
    <scope>NUCLEOTIDE SEQUENCE [LARGE SCALE GENOMIC DNA]</scope>
    <source>
        <strain evidence="1 2">L945</strain>
    </source>
</reference>
<dbReference type="Proteomes" id="UP001332192">
    <property type="component" value="Chromosome"/>
</dbReference>